<dbReference type="EMBL" id="ML178820">
    <property type="protein sequence ID" value="TFL03562.1"/>
    <property type="molecule type" value="Genomic_DNA"/>
</dbReference>
<dbReference type="OrthoDB" id="2756615at2759"/>
<feature type="region of interest" description="Disordered" evidence="1">
    <location>
        <begin position="314"/>
        <end position="404"/>
    </location>
</feature>
<evidence type="ECO:0000256" key="2">
    <source>
        <dbReference type="SAM" id="Phobius"/>
    </source>
</evidence>
<sequence length="404" mass="43435">MSTLTCHFHGTSITLHGLRLQEHGQWSGLSSIDDEPAQNTTFSYGFEYTAIVYDWASFSGLDSGSHNLSITNMTAEMQVGLDYAFVAPAADTSLKGETLMVDDTDKSVRLTGPGWAASTTPFGVEGNQANFPFLGTTHGSLNPGDEVEFTFHGSSVAVYGYRQFLLTGAFSVEFSVDNSTATSQTYTSEGTKWNGWMGLSNFLFYSATDLDADSPHTLRITITNSTGSLPFVLDYITYTAEFDTLAQMPTLPPLPEPQPAADTSSEPAGEASSEPTGQPSKLNVGAVVGGGIGATLFILIAALFFFLSRRRSQRNAPRNALETQPRGIIPDSDESPPPYVYEDDDGDSPSPVSQSSSSEMLSPLTPVRHQERPPLGSIIPFTTTFSESSTRSRLTSEKSYGSPV</sequence>
<proteinExistence type="predicted"/>
<name>A0A5C3QP07_9AGAR</name>
<accession>A0A5C3QP07</accession>
<keyword evidence="2" id="KW-0472">Membrane</keyword>
<feature type="transmembrane region" description="Helical" evidence="2">
    <location>
        <begin position="284"/>
        <end position="307"/>
    </location>
</feature>
<keyword evidence="2" id="KW-1133">Transmembrane helix</keyword>
<feature type="compositionally biased region" description="Low complexity" evidence="1">
    <location>
        <begin position="348"/>
        <end position="363"/>
    </location>
</feature>
<feature type="region of interest" description="Disordered" evidence="1">
    <location>
        <begin position="248"/>
        <end position="281"/>
    </location>
</feature>
<evidence type="ECO:0000313" key="4">
    <source>
        <dbReference type="Proteomes" id="UP000305067"/>
    </source>
</evidence>
<dbReference type="STRING" id="1884261.A0A5C3QP07"/>
<keyword evidence="2" id="KW-0812">Transmembrane</keyword>
<evidence type="ECO:0000313" key="3">
    <source>
        <dbReference type="EMBL" id="TFL03562.1"/>
    </source>
</evidence>
<keyword evidence="4" id="KW-1185">Reference proteome</keyword>
<feature type="compositionally biased region" description="Low complexity" evidence="1">
    <location>
        <begin position="381"/>
        <end position="393"/>
    </location>
</feature>
<dbReference type="AlphaFoldDB" id="A0A5C3QP07"/>
<organism evidence="3 4">
    <name type="scientific">Pterulicium gracile</name>
    <dbReference type="NCBI Taxonomy" id="1884261"/>
    <lineage>
        <taxon>Eukaryota</taxon>
        <taxon>Fungi</taxon>
        <taxon>Dikarya</taxon>
        <taxon>Basidiomycota</taxon>
        <taxon>Agaricomycotina</taxon>
        <taxon>Agaricomycetes</taxon>
        <taxon>Agaricomycetidae</taxon>
        <taxon>Agaricales</taxon>
        <taxon>Pleurotineae</taxon>
        <taxon>Pterulaceae</taxon>
        <taxon>Pterulicium</taxon>
    </lineage>
</organism>
<feature type="compositionally biased region" description="Low complexity" evidence="1">
    <location>
        <begin position="264"/>
        <end position="275"/>
    </location>
</feature>
<gene>
    <name evidence="3" type="ORF">BDV98DRAFT_564422</name>
</gene>
<protein>
    <submittedName>
        <fullName evidence="3">Uncharacterized protein</fullName>
    </submittedName>
</protein>
<evidence type="ECO:0000256" key="1">
    <source>
        <dbReference type="SAM" id="MobiDB-lite"/>
    </source>
</evidence>
<dbReference type="Gene3D" id="2.60.120.260">
    <property type="entry name" value="Galactose-binding domain-like"/>
    <property type="match status" value="2"/>
</dbReference>
<reference evidence="3 4" key="1">
    <citation type="journal article" date="2019" name="Nat. Ecol. Evol.">
        <title>Megaphylogeny resolves global patterns of mushroom evolution.</title>
        <authorList>
            <person name="Varga T."/>
            <person name="Krizsan K."/>
            <person name="Foldi C."/>
            <person name="Dima B."/>
            <person name="Sanchez-Garcia M."/>
            <person name="Sanchez-Ramirez S."/>
            <person name="Szollosi G.J."/>
            <person name="Szarkandi J.G."/>
            <person name="Papp V."/>
            <person name="Albert L."/>
            <person name="Andreopoulos W."/>
            <person name="Angelini C."/>
            <person name="Antonin V."/>
            <person name="Barry K.W."/>
            <person name="Bougher N.L."/>
            <person name="Buchanan P."/>
            <person name="Buyck B."/>
            <person name="Bense V."/>
            <person name="Catcheside P."/>
            <person name="Chovatia M."/>
            <person name="Cooper J."/>
            <person name="Damon W."/>
            <person name="Desjardin D."/>
            <person name="Finy P."/>
            <person name="Geml J."/>
            <person name="Haridas S."/>
            <person name="Hughes K."/>
            <person name="Justo A."/>
            <person name="Karasinski D."/>
            <person name="Kautmanova I."/>
            <person name="Kiss B."/>
            <person name="Kocsube S."/>
            <person name="Kotiranta H."/>
            <person name="LaButti K.M."/>
            <person name="Lechner B.E."/>
            <person name="Liimatainen K."/>
            <person name="Lipzen A."/>
            <person name="Lukacs Z."/>
            <person name="Mihaltcheva S."/>
            <person name="Morgado L.N."/>
            <person name="Niskanen T."/>
            <person name="Noordeloos M.E."/>
            <person name="Ohm R.A."/>
            <person name="Ortiz-Santana B."/>
            <person name="Ovrebo C."/>
            <person name="Racz N."/>
            <person name="Riley R."/>
            <person name="Savchenko A."/>
            <person name="Shiryaev A."/>
            <person name="Soop K."/>
            <person name="Spirin V."/>
            <person name="Szebenyi C."/>
            <person name="Tomsovsky M."/>
            <person name="Tulloss R.E."/>
            <person name="Uehling J."/>
            <person name="Grigoriev I.V."/>
            <person name="Vagvolgyi C."/>
            <person name="Papp T."/>
            <person name="Martin F.M."/>
            <person name="Miettinen O."/>
            <person name="Hibbett D.S."/>
            <person name="Nagy L.G."/>
        </authorList>
    </citation>
    <scope>NUCLEOTIDE SEQUENCE [LARGE SCALE GENOMIC DNA]</scope>
    <source>
        <strain evidence="3 4">CBS 309.79</strain>
    </source>
</reference>
<dbReference type="Proteomes" id="UP000305067">
    <property type="component" value="Unassembled WGS sequence"/>
</dbReference>